<dbReference type="EMBL" id="CAJVAF010000359">
    <property type="protein sequence ID" value="CAG7600713.1"/>
    <property type="molecule type" value="Genomic_DNA"/>
</dbReference>
<evidence type="ECO:0000313" key="2">
    <source>
        <dbReference type="EMBL" id="CAG7600713.1"/>
    </source>
</evidence>
<feature type="domain" description="GTA TIM-barrel-like" evidence="1">
    <location>
        <begin position="22"/>
        <end position="85"/>
    </location>
</feature>
<proteinExistence type="predicted"/>
<dbReference type="Pfam" id="PF13547">
    <property type="entry name" value="GTA_TIM"/>
    <property type="match status" value="1"/>
</dbReference>
<keyword evidence="3" id="KW-1185">Reference proteome</keyword>
<reference evidence="2" key="1">
    <citation type="submission" date="2021-06" db="EMBL/GenBank/DDBJ databases">
        <authorList>
            <person name="Nardi T."/>
            <person name="Nardi T."/>
        </authorList>
    </citation>
    <scope>NUCLEOTIDE SEQUENCE</scope>
</reference>
<sequence length="86" mass="10093">VLDKGEFYFDEKRKENKLKPEWALKDIEHWWVHVQYIILMARNTLDSIKSKKIWFAELGFPSVSASTNQPNVFFDASSLESNFPKG</sequence>
<comment type="caution">
    <text evidence="2">The sequence shown here is derived from an EMBL/GenBank/DDBJ whole genome shotgun (WGS) entry which is preliminary data.</text>
</comment>
<feature type="non-terminal residue" evidence="2">
    <location>
        <position position="1"/>
    </location>
</feature>
<protein>
    <recommendedName>
        <fullName evidence="1">GTA TIM-barrel-like domain-containing protein</fullName>
    </recommendedName>
</protein>
<gene>
    <name evidence="2" type="ORF">MHYMCMPASI_01200</name>
</gene>
<name>A0A8S4C2W4_9ACAR</name>
<dbReference type="Gene3D" id="3.20.20.80">
    <property type="entry name" value="Glycosidases"/>
    <property type="match status" value="1"/>
</dbReference>
<accession>A0A8S4C2W4</accession>
<dbReference type="Proteomes" id="UP000837675">
    <property type="component" value="Unassembled WGS sequence"/>
</dbReference>
<organism evidence="2 3">
    <name type="scientific">Hyalomma marginatum</name>
    <dbReference type="NCBI Taxonomy" id="34627"/>
    <lineage>
        <taxon>Eukaryota</taxon>
        <taxon>Metazoa</taxon>
        <taxon>Ecdysozoa</taxon>
        <taxon>Arthropoda</taxon>
        <taxon>Chelicerata</taxon>
        <taxon>Arachnida</taxon>
        <taxon>Acari</taxon>
        <taxon>Parasitiformes</taxon>
        <taxon>Ixodida</taxon>
        <taxon>Ixodoidea</taxon>
        <taxon>Ixodidae</taxon>
        <taxon>Hyalomminae</taxon>
        <taxon>Hyalomma</taxon>
    </lineage>
</organism>
<dbReference type="AlphaFoldDB" id="A0A8S4C2W4"/>
<evidence type="ECO:0000313" key="3">
    <source>
        <dbReference type="Proteomes" id="UP000837675"/>
    </source>
</evidence>
<evidence type="ECO:0000259" key="1">
    <source>
        <dbReference type="Pfam" id="PF13547"/>
    </source>
</evidence>
<dbReference type="InterPro" id="IPR025195">
    <property type="entry name" value="GTA_TIM_dom"/>
</dbReference>